<gene>
    <name evidence="1" type="ORF">VTJ83DRAFT_1881</name>
</gene>
<dbReference type="RefSeq" id="XP_070868421.1">
    <property type="nucleotide sequence ID" value="XM_071008089.1"/>
</dbReference>
<evidence type="ECO:0000313" key="2">
    <source>
        <dbReference type="Proteomes" id="UP001600064"/>
    </source>
</evidence>
<accession>A0ABR4DHG7</accession>
<proteinExistence type="predicted"/>
<protein>
    <submittedName>
        <fullName evidence="1">Uncharacterized protein</fullName>
    </submittedName>
</protein>
<reference evidence="1 2" key="1">
    <citation type="journal article" date="2024" name="Commun. Biol.">
        <title>Comparative genomic analysis of thermophilic fungi reveals convergent evolutionary adaptations and gene losses.</title>
        <authorList>
            <person name="Steindorff A.S."/>
            <person name="Aguilar-Pontes M.V."/>
            <person name="Robinson A.J."/>
            <person name="Andreopoulos B."/>
            <person name="LaButti K."/>
            <person name="Kuo A."/>
            <person name="Mondo S."/>
            <person name="Riley R."/>
            <person name="Otillar R."/>
            <person name="Haridas S."/>
            <person name="Lipzen A."/>
            <person name="Grimwood J."/>
            <person name="Schmutz J."/>
            <person name="Clum A."/>
            <person name="Reid I.D."/>
            <person name="Moisan M.C."/>
            <person name="Butler G."/>
            <person name="Nguyen T.T.M."/>
            <person name="Dewar K."/>
            <person name="Conant G."/>
            <person name="Drula E."/>
            <person name="Henrissat B."/>
            <person name="Hansel C."/>
            <person name="Singer S."/>
            <person name="Hutchinson M.I."/>
            <person name="de Vries R.P."/>
            <person name="Natvig D.O."/>
            <person name="Powell A.J."/>
            <person name="Tsang A."/>
            <person name="Grigoriev I.V."/>
        </authorList>
    </citation>
    <scope>NUCLEOTIDE SEQUENCE [LARGE SCALE GENOMIC DNA]</scope>
    <source>
        <strain evidence="1 2">ATCC 22073</strain>
    </source>
</reference>
<sequence length="402" mass="43740">MPLSMPRSPSLTAPRLVELGLRWVSASQKRWSTMALQWSVLHLMALAVLVLFPFLLDGGEPTTTATATTNLCTTTHDLHNPLAERFPNNATGVLNATLAIIPIPLETARRLIPSQWSILEHAYRALLPDFPEGMYPVMLQAAHDHDVQLRAYGITLDDFSRVGFEFPFIDLTGDGYSSFRWAPAQLITAGHDIALEGSRAYGTIVSPASYDPPCDAYRRLPSGATYFRGTTQGLASPPSSTPATKAAGMPSPAEFIELEMHTLATGAAALHLTTPYPLEFFKNITNQPTFANASTCDNMIRLFNTTMSTGKYAPVAVRGRVRARAFPFVGHPSSQENMGSYGLKGGQQAVLTAVGRQDDDVHEWTDVYGVQIATPFIENNYLDCRTMRGYTGTGGPADSIVV</sequence>
<comment type="caution">
    <text evidence="1">The sequence shown here is derived from an EMBL/GenBank/DDBJ whole genome shotgun (WGS) entry which is preliminary data.</text>
</comment>
<organism evidence="1 2">
    <name type="scientific">Remersonia thermophila</name>
    <dbReference type="NCBI Taxonomy" id="72144"/>
    <lineage>
        <taxon>Eukaryota</taxon>
        <taxon>Fungi</taxon>
        <taxon>Dikarya</taxon>
        <taxon>Ascomycota</taxon>
        <taxon>Pezizomycotina</taxon>
        <taxon>Sordariomycetes</taxon>
        <taxon>Sordariomycetidae</taxon>
        <taxon>Sordariales</taxon>
        <taxon>Sordariales incertae sedis</taxon>
        <taxon>Remersonia</taxon>
    </lineage>
</organism>
<dbReference type="EMBL" id="JAZGUE010000002">
    <property type="protein sequence ID" value="KAL2269697.1"/>
    <property type="molecule type" value="Genomic_DNA"/>
</dbReference>
<name>A0ABR4DHG7_9PEZI</name>
<keyword evidence="2" id="KW-1185">Reference proteome</keyword>
<evidence type="ECO:0000313" key="1">
    <source>
        <dbReference type="EMBL" id="KAL2269697.1"/>
    </source>
</evidence>
<dbReference type="GeneID" id="98122733"/>
<dbReference type="Proteomes" id="UP001600064">
    <property type="component" value="Unassembled WGS sequence"/>
</dbReference>